<evidence type="ECO:0000313" key="4">
    <source>
        <dbReference type="Proteomes" id="UP000680020"/>
    </source>
</evidence>
<dbReference type="InterPro" id="IPR038765">
    <property type="entry name" value="Papain-like_cys_pep_sf"/>
</dbReference>
<name>A0AB35BVH0_9GAMM</name>
<organism evidence="3 4">
    <name type="scientific">Wohlfahrtiimonas chitiniclastica</name>
    <dbReference type="NCBI Taxonomy" id="400946"/>
    <lineage>
        <taxon>Bacteria</taxon>
        <taxon>Pseudomonadati</taxon>
        <taxon>Pseudomonadota</taxon>
        <taxon>Gammaproteobacteria</taxon>
        <taxon>Cardiobacteriales</taxon>
        <taxon>Ignatzschineriaceae</taxon>
        <taxon>Wohlfahrtiimonas</taxon>
    </lineage>
</organism>
<dbReference type="AlphaFoldDB" id="A0AB35BVH0"/>
<dbReference type="Pfam" id="PF01841">
    <property type="entry name" value="Transglut_core"/>
    <property type="match status" value="1"/>
</dbReference>
<dbReference type="Gene3D" id="3.10.620.30">
    <property type="match status" value="1"/>
</dbReference>
<feature type="transmembrane region" description="Helical" evidence="1">
    <location>
        <begin position="156"/>
        <end position="179"/>
    </location>
</feature>
<dbReference type="PANTHER" id="PTHR42736">
    <property type="entry name" value="PROTEIN-GLUTAMINE GAMMA-GLUTAMYLTRANSFERASE"/>
    <property type="match status" value="1"/>
</dbReference>
<evidence type="ECO:0000313" key="3">
    <source>
        <dbReference type="EMBL" id="MBS7823817.1"/>
    </source>
</evidence>
<evidence type="ECO:0000256" key="1">
    <source>
        <dbReference type="SAM" id="Phobius"/>
    </source>
</evidence>
<dbReference type="InterPro" id="IPR021878">
    <property type="entry name" value="TgpA_N"/>
</dbReference>
<sequence length="668" mass="75808">MDLPRSSVIWFGAAFVLTLLPQLWLFLPMWVALMFVGCFVWRLRIYRMKMGFPSSIVKVAMILAVVGILYATQGNFLNTTGCSILLMAIYALKFVESKTVRDGYILSAVGLIGISILYLFDRSIGMFMYSVLIFALIVSGMLSLQQVGYGRVNHKVQFMTALQLMALSLPLMIVLFLVFPRFPSLLPGRGQMTEVAKTGVSNSMTPGSIAKLASSDQHMFWAEFEGAVPKVNELYWRSLTLDHFDGKTWRATHAVDALPQAGYRLLKSSKGQHYSVMMAPTQQRYLATLDLTLMDEGQNTIVPLPDFSYQYAYPVEQKIQYGGTYYKEAKLQNGQNVAEIAASGYTQITNDNPYTAALADRLWLESQNPTQYVQKILQHFRQDYVYTLEPGRLTSENTIDEFMFDTKSGFCEHYAGATAWMLRRAGISSRVVIGYLGGDIKAAERRVAVRGQEAHAWVEYWDQNRWVRLDPTMAVAPNRLDTGIEALLMELTGETTVGQGDQSWLAALKAWQEDLDYRWTKFVLGYQNQTQQSLFSMLFNVKEMTTALLLKVTIAFILLIVFVLVLWVMKPWRAFKRTVSDEYQRLLALSNARFRLDLPQGTSIDEFKQALMPYLSEDEQKSLEKMQQMLVSYFYAPHKGVQSTTLVKKAILAMQKIVKGNNGTRRNG</sequence>
<keyword evidence="1" id="KW-0472">Membrane</keyword>
<proteinExistence type="predicted"/>
<dbReference type="PANTHER" id="PTHR42736:SF1">
    <property type="entry name" value="PROTEIN-GLUTAMINE GAMMA-GLUTAMYLTRANSFERASE"/>
    <property type="match status" value="1"/>
</dbReference>
<accession>A0AB35BVH0</accession>
<dbReference type="SUPFAM" id="SSF54001">
    <property type="entry name" value="Cysteine proteinases"/>
    <property type="match status" value="1"/>
</dbReference>
<keyword evidence="1" id="KW-0812">Transmembrane</keyword>
<feature type="transmembrane region" description="Helical" evidence="1">
    <location>
        <begin position="126"/>
        <end position="144"/>
    </location>
</feature>
<feature type="transmembrane region" description="Helical" evidence="1">
    <location>
        <begin position="548"/>
        <end position="568"/>
    </location>
</feature>
<feature type="transmembrane region" description="Helical" evidence="1">
    <location>
        <begin position="23"/>
        <end position="43"/>
    </location>
</feature>
<reference evidence="3" key="1">
    <citation type="submission" date="2021-03" db="EMBL/GenBank/DDBJ databases">
        <title>Identification and antibiotic profiling of Wohlfahrtiimonas chitiniclastica, an underestimated human pathogen.</title>
        <authorList>
            <person name="Kopf A."/>
            <person name="Bunk B."/>
            <person name="Coldewey S."/>
            <person name="Gunzer F."/>
            <person name="Riedel T."/>
            <person name="Schroettner P."/>
        </authorList>
    </citation>
    <scope>NUCLEOTIDE SEQUENCE</scope>
    <source>
        <strain evidence="3">DSM 100917</strain>
    </source>
</reference>
<dbReference type="InterPro" id="IPR052901">
    <property type="entry name" value="Bact_TGase-like"/>
</dbReference>
<dbReference type="Pfam" id="PF11992">
    <property type="entry name" value="TgpA_N"/>
    <property type="match status" value="1"/>
</dbReference>
<protein>
    <submittedName>
        <fullName evidence="3">DUF3488 domain-containing transglutaminase family protein</fullName>
    </submittedName>
</protein>
<dbReference type="InterPro" id="IPR002931">
    <property type="entry name" value="Transglutaminase-like"/>
</dbReference>
<dbReference type="SMART" id="SM00460">
    <property type="entry name" value="TGc"/>
    <property type="match status" value="1"/>
</dbReference>
<feature type="transmembrane region" description="Helical" evidence="1">
    <location>
        <begin position="76"/>
        <end position="92"/>
    </location>
</feature>
<keyword evidence="1" id="KW-1133">Transmembrane helix</keyword>
<feature type="transmembrane region" description="Helical" evidence="1">
    <location>
        <begin position="50"/>
        <end position="70"/>
    </location>
</feature>
<evidence type="ECO:0000259" key="2">
    <source>
        <dbReference type="SMART" id="SM00460"/>
    </source>
</evidence>
<dbReference type="EMBL" id="JAGIBU010000001">
    <property type="protein sequence ID" value="MBS7823817.1"/>
    <property type="molecule type" value="Genomic_DNA"/>
</dbReference>
<dbReference type="Proteomes" id="UP000680020">
    <property type="component" value="Unassembled WGS sequence"/>
</dbReference>
<comment type="caution">
    <text evidence="3">The sequence shown here is derived from an EMBL/GenBank/DDBJ whole genome shotgun (WGS) entry which is preliminary data.</text>
</comment>
<gene>
    <name evidence="3" type="ORF">J7561_01210</name>
</gene>
<feature type="transmembrane region" description="Helical" evidence="1">
    <location>
        <begin position="104"/>
        <end position="120"/>
    </location>
</feature>
<feature type="domain" description="Transglutaminase-like" evidence="2">
    <location>
        <begin position="403"/>
        <end position="473"/>
    </location>
</feature>